<sequence>MPYMVHNLTKVNNTAGSILQRYKQPR</sequence>
<gene>
    <name evidence="1" type="ORF">METZ01_LOCUS71960</name>
</gene>
<accession>A0A381TSV5</accession>
<name>A0A381TSV5_9ZZZZ</name>
<evidence type="ECO:0000313" key="1">
    <source>
        <dbReference type="EMBL" id="SVA19106.1"/>
    </source>
</evidence>
<dbReference type="EMBL" id="UINC01005106">
    <property type="protein sequence ID" value="SVA19106.1"/>
    <property type="molecule type" value="Genomic_DNA"/>
</dbReference>
<organism evidence="1">
    <name type="scientific">marine metagenome</name>
    <dbReference type="NCBI Taxonomy" id="408172"/>
    <lineage>
        <taxon>unclassified sequences</taxon>
        <taxon>metagenomes</taxon>
        <taxon>ecological metagenomes</taxon>
    </lineage>
</organism>
<dbReference type="AlphaFoldDB" id="A0A381TSV5"/>
<reference evidence="1" key="1">
    <citation type="submission" date="2018-05" db="EMBL/GenBank/DDBJ databases">
        <authorList>
            <person name="Lanie J.A."/>
            <person name="Ng W.-L."/>
            <person name="Kazmierczak K.M."/>
            <person name="Andrzejewski T.M."/>
            <person name="Davidsen T.M."/>
            <person name="Wayne K.J."/>
            <person name="Tettelin H."/>
            <person name="Glass J.I."/>
            <person name="Rusch D."/>
            <person name="Podicherti R."/>
            <person name="Tsui H.-C.T."/>
            <person name="Winkler M.E."/>
        </authorList>
    </citation>
    <scope>NUCLEOTIDE SEQUENCE</scope>
</reference>
<protein>
    <submittedName>
        <fullName evidence="1">Uncharacterized protein</fullName>
    </submittedName>
</protein>
<proteinExistence type="predicted"/>